<feature type="domain" description="Integrase catalytic" evidence="1">
    <location>
        <begin position="1"/>
        <end position="72"/>
    </location>
</feature>
<organism evidence="2 3">
    <name type="scientific">Rotaria magnacalcarata</name>
    <dbReference type="NCBI Taxonomy" id="392030"/>
    <lineage>
        <taxon>Eukaryota</taxon>
        <taxon>Metazoa</taxon>
        <taxon>Spiralia</taxon>
        <taxon>Gnathifera</taxon>
        <taxon>Rotifera</taxon>
        <taxon>Eurotatoria</taxon>
        <taxon>Bdelloidea</taxon>
        <taxon>Philodinida</taxon>
        <taxon>Philodinidae</taxon>
        <taxon>Rotaria</taxon>
    </lineage>
</organism>
<dbReference type="PANTHER" id="PTHR37984:SF15">
    <property type="entry name" value="INTEGRASE CATALYTIC DOMAIN-CONTAINING PROTEIN"/>
    <property type="match status" value="1"/>
</dbReference>
<dbReference type="InterPro" id="IPR001584">
    <property type="entry name" value="Integrase_cat-core"/>
</dbReference>
<dbReference type="AlphaFoldDB" id="A0A816ND31"/>
<proteinExistence type="predicted"/>
<dbReference type="PROSITE" id="PS50994">
    <property type="entry name" value="INTEGRASE"/>
    <property type="match status" value="1"/>
</dbReference>
<dbReference type="Gene3D" id="3.30.420.10">
    <property type="entry name" value="Ribonuclease H-like superfamily/Ribonuclease H"/>
    <property type="match status" value="1"/>
</dbReference>
<dbReference type="SUPFAM" id="SSF53098">
    <property type="entry name" value="Ribonuclease H-like"/>
    <property type="match status" value="1"/>
</dbReference>
<comment type="caution">
    <text evidence="2">The sequence shown here is derived from an EMBL/GenBank/DDBJ whole genome shotgun (WGS) entry which is preliminary data.</text>
</comment>
<evidence type="ECO:0000259" key="1">
    <source>
        <dbReference type="PROSITE" id="PS50994"/>
    </source>
</evidence>
<sequence length="72" mass="7955">SKFVVTKPVPDNTSTTAARFLLYDVFMIYGVPLEIITDNGCHFTSALYESLIKLVGCCHIKTTPYNPQAWGG</sequence>
<name>A0A816ND31_9BILA</name>
<dbReference type="Proteomes" id="UP000663887">
    <property type="component" value="Unassembled WGS sequence"/>
</dbReference>
<accession>A0A816ND31</accession>
<feature type="non-terminal residue" evidence="2">
    <location>
        <position position="1"/>
    </location>
</feature>
<dbReference type="GO" id="GO:0003676">
    <property type="term" value="F:nucleic acid binding"/>
    <property type="evidence" value="ECO:0007669"/>
    <property type="project" value="InterPro"/>
</dbReference>
<dbReference type="InterPro" id="IPR036397">
    <property type="entry name" value="RNaseH_sf"/>
</dbReference>
<evidence type="ECO:0000313" key="3">
    <source>
        <dbReference type="Proteomes" id="UP000663887"/>
    </source>
</evidence>
<dbReference type="PANTHER" id="PTHR37984">
    <property type="entry name" value="PROTEIN CBG26694"/>
    <property type="match status" value="1"/>
</dbReference>
<dbReference type="EMBL" id="CAJNRG010001533">
    <property type="protein sequence ID" value="CAF2033903.1"/>
    <property type="molecule type" value="Genomic_DNA"/>
</dbReference>
<dbReference type="GO" id="GO:0015074">
    <property type="term" value="P:DNA integration"/>
    <property type="evidence" value="ECO:0007669"/>
    <property type="project" value="InterPro"/>
</dbReference>
<reference evidence="2" key="1">
    <citation type="submission" date="2021-02" db="EMBL/GenBank/DDBJ databases">
        <authorList>
            <person name="Nowell W R."/>
        </authorList>
    </citation>
    <scope>NUCLEOTIDE SEQUENCE</scope>
</reference>
<evidence type="ECO:0000313" key="2">
    <source>
        <dbReference type="EMBL" id="CAF2033903.1"/>
    </source>
</evidence>
<dbReference type="InterPro" id="IPR012337">
    <property type="entry name" value="RNaseH-like_sf"/>
</dbReference>
<dbReference type="InterPro" id="IPR050951">
    <property type="entry name" value="Retrovirus_Pol_polyprotein"/>
</dbReference>
<gene>
    <name evidence="2" type="ORF">XDN619_LOCUS5573</name>
</gene>
<protein>
    <recommendedName>
        <fullName evidence="1">Integrase catalytic domain-containing protein</fullName>
    </recommendedName>
</protein>